<dbReference type="GO" id="GO:0061511">
    <property type="term" value="P:centriole elongation"/>
    <property type="evidence" value="ECO:0007669"/>
    <property type="project" value="TreeGrafter"/>
</dbReference>
<organism evidence="6 7">
    <name type="scientific">Microtus ochrogaster</name>
    <name type="common">Prairie vole</name>
    <dbReference type="NCBI Taxonomy" id="79684"/>
    <lineage>
        <taxon>Eukaryota</taxon>
        <taxon>Metazoa</taxon>
        <taxon>Chordata</taxon>
        <taxon>Craniata</taxon>
        <taxon>Vertebrata</taxon>
        <taxon>Euteleostomi</taxon>
        <taxon>Mammalia</taxon>
        <taxon>Eutheria</taxon>
        <taxon>Euarchontoglires</taxon>
        <taxon>Glires</taxon>
        <taxon>Rodentia</taxon>
        <taxon>Myomorpha</taxon>
        <taxon>Muroidea</taxon>
        <taxon>Cricetidae</taxon>
        <taxon>Arvicolinae</taxon>
        <taxon>Microtus</taxon>
    </lineage>
</organism>
<dbReference type="EMBL" id="JAATJU010014627">
    <property type="protein sequence ID" value="KAH0517812.1"/>
    <property type="molecule type" value="Genomic_DNA"/>
</dbReference>
<dbReference type="PANTHER" id="PTHR10331:SF23">
    <property type="entry name" value="CENTROMERE PROTEIN J"/>
    <property type="match status" value="1"/>
</dbReference>
<feature type="compositionally biased region" description="Acidic residues" evidence="3">
    <location>
        <begin position="583"/>
        <end position="600"/>
    </location>
</feature>
<feature type="domain" description="Centromere protein J C-terminal" evidence="4">
    <location>
        <begin position="1123"/>
        <end position="1152"/>
    </location>
</feature>
<feature type="compositionally biased region" description="Basic and acidic residues" evidence="3">
    <location>
        <begin position="739"/>
        <end position="751"/>
    </location>
</feature>
<comment type="caution">
    <text evidence="6">The sequence shown here is derived from an EMBL/GenBank/DDBJ whole genome shotgun (WGS) entry which is preliminary data.</text>
</comment>
<comment type="similarity">
    <text evidence="1">Belongs to the TCP10 family.</text>
</comment>
<protein>
    <submittedName>
        <fullName evidence="6">Centromere protein J</fullName>
    </submittedName>
</protein>
<accession>A0A8J6GVL8</accession>
<dbReference type="Pfam" id="PF25779">
    <property type="entry name" value="Tubulin-bind_CPAP"/>
    <property type="match status" value="1"/>
</dbReference>
<feature type="region of interest" description="Disordered" evidence="3">
    <location>
        <begin position="738"/>
        <end position="796"/>
    </location>
</feature>
<evidence type="ECO:0000259" key="4">
    <source>
        <dbReference type="Pfam" id="PF07202"/>
    </source>
</evidence>
<dbReference type="PANTHER" id="PTHR10331">
    <property type="entry name" value="T COMPLEX PROTEIN 10"/>
    <property type="match status" value="1"/>
</dbReference>
<dbReference type="InterPro" id="IPR009852">
    <property type="entry name" value="CENPJ_C_dom"/>
</dbReference>
<feature type="domain" description="Centromere protein J C-terminal" evidence="4">
    <location>
        <begin position="1002"/>
        <end position="1031"/>
    </location>
</feature>
<sequence>MFLMPTSSELNSGQDFLTQWMTSPSRAGVILNRGFPVLEADEKQAITNVSTSFPVKATRFSNSFSFSSEEDSFHEEQKLEAGGPYKLHSESSEACAVFPLVKKEPIVSCQDAPGYQEDNKNDFMSDLSSELKEVTNKNPLFKKLEQLKEIQQKKQEQLKRQQLEQLQRLMEEQEKLLIMVSGQNMLPGEGVLPCWEKRMGKSEEGKNVNLGKSGDSSQVVNVEERPIKAAIREQRQTFEDYLEEQIRLEEQELKRKRLQEAEGPLLTKAKPKQPFLKRGEGLARFTNAKSKFQKGKESKPVNSQSPPEDQSVCKVDRQHLSRKTALINKDLCAETPTAKKDSKARTKAGSAPLSQKSKVTKINMRESLSPPGPKVQMGKKCDGQLRHQIKLERNVQANIKENVPACIKSCDAGCKTQGRERLSLPTGLVDGVTSKSLRNETGKDTESSLDISLQKKLENWELEKEKENLELDEFLFLERAADEISFSSNSSFVLKILERDQQLYRGHRMSSTPVKAVRQENTHQMDPSGQRNHSDNVACERKSEAILLPLESSADGSREPSWEVSKKAFQTSPCGSQRCWGANDDDAANSESSTDSEEQPDVTIRPSPEAGDRVFSNKEDSPQVCSAKGPFKDTGTQEDKWRDADLDLSEKEYSSDESIIVKSLKDKVSEPSRFPSSQDVSKIDFDDERSWTDLEENSCKHNVILRDEAIYDTPQTQYPSKTEVCVLDKTIKRKVAPVKKGEDFSKSDRSRSPPPPSDLMVRFFPSLKPKPKIDSHLENEPKLNMSQDQPPGDSVRSQVLREKVIELESEIEKFKAENTSLAKLRIERESALEKLRKEITDFEQQKARELARIEEYKKEETRKLQKERKVFEKYTAAARTFPDKKEREEIQALKQQITDLQEDLKRKETKWSSAHGRLRSQIEMLVKENTDLREEIKVMERFRLEAWKRAEAIESSPKAQYVTATKKDDATAALPKEPCEPVNFPDLEYKNKEEKEEEIQGEISHPDGKVEKVYKNGCRVILFPNGTRKEVSADGKNITVMFFNGDVKQVMPDERVVYYYAAAQTTHTTYPEGLQVLHFSSGQIGPTDIVFKEIIFWFKFYSDGNKIIEFNNGQRELHTAQFKRREYPDGTVKTVYANGHQETKYTSGRVRVKDKDGNVLMDTEL</sequence>
<dbReference type="GO" id="GO:0005814">
    <property type="term" value="C:centriole"/>
    <property type="evidence" value="ECO:0007669"/>
    <property type="project" value="TreeGrafter"/>
</dbReference>
<feature type="compositionally biased region" description="Basic and acidic residues" evidence="3">
    <location>
        <begin position="556"/>
        <end position="566"/>
    </location>
</feature>
<feature type="region of interest" description="Disordered" evidence="3">
    <location>
        <begin position="507"/>
        <end position="537"/>
    </location>
</feature>
<dbReference type="AlphaFoldDB" id="A0A8J6GVL8"/>
<dbReference type="InterPro" id="IPR058029">
    <property type="entry name" value="Tubulin-bd_CENPJ"/>
</dbReference>
<feature type="coiled-coil region" evidence="2">
    <location>
        <begin position="231"/>
        <end position="261"/>
    </location>
</feature>
<dbReference type="GO" id="GO:0060271">
    <property type="term" value="P:cilium assembly"/>
    <property type="evidence" value="ECO:0007669"/>
    <property type="project" value="TreeGrafter"/>
</dbReference>
<dbReference type="GO" id="GO:0005813">
    <property type="term" value="C:centrosome"/>
    <property type="evidence" value="ECO:0007669"/>
    <property type="project" value="TreeGrafter"/>
</dbReference>
<feature type="coiled-coil region" evidence="2">
    <location>
        <begin position="883"/>
        <end position="935"/>
    </location>
</feature>
<evidence type="ECO:0000256" key="2">
    <source>
        <dbReference type="SAM" id="Coils"/>
    </source>
</evidence>
<feature type="coiled-coil region" evidence="2">
    <location>
        <begin position="141"/>
        <end position="183"/>
    </location>
</feature>
<evidence type="ECO:0000256" key="1">
    <source>
        <dbReference type="ARBA" id="ARBA00005627"/>
    </source>
</evidence>
<dbReference type="Proteomes" id="UP000710432">
    <property type="component" value="Unassembled WGS sequence"/>
</dbReference>
<proteinExistence type="inferred from homology"/>
<dbReference type="Pfam" id="PF07202">
    <property type="entry name" value="Tcp10_C"/>
    <property type="match status" value="2"/>
</dbReference>
<feature type="domain" description="CENPJ tubulin-binding region" evidence="5">
    <location>
        <begin position="221"/>
        <end position="287"/>
    </location>
</feature>
<feature type="region of interest" description="Disordered" evidence="3">
    <location>
        <begin position="284"/>
        <end position="314"/>
    </location>
</feature>
<feature type="compositionally biased region" description="Basic and acidic residues" evidence="3">
    <location>
        <begin position="771"/>
        <end position="781"/>
    </location>
</feature>
<feature type="region of interest" description="Disordered" evidence="3">
    <location>
        <begin position="549"/>
        <end position="639"/>
    </location>
</feature>
<dbReference type="GO" id="GO:0015631">
    <property type="term" value="F:tubulin binding"/>
    <property type="evidence" value="ECO:0007669"/>
    <property type="project" value="TreeGrafter"/>
</dbReference>
<keyword evidence="2" id="KW-0175">Coiled coil</keyword>
<dbReference type="Gene3D" id="2.60.450.20">
    <property type="match status" value="2"/>
</dbReference>
<evidence type="ECO:0000256" key="3">
    <source>
        <dbReference type="SAM" id="MobiDB-lite"/>
    </source>
</evidence>
<dbReference type="InterPro" id="IPR047002">
    <property type="entry name" value="Tcp10_C_sf"/>
</dbReference>
<feature type="coiled-coil region" evidence="2">
    <location>
        <begin position="797"/>
        <end position="859"/>
    </location>
</feature>
<name>A0A8J6GVL8_MICOH</name>
<evidence type="ECO:0000313" key="6">
    <source>
        <dbReference type="EMBL" id="KAH0517812.1"/>
    </source>
</evidence>
<evidence type="ECO:0000259" key="5">
    <source>
        <dbReference type="Pfam" id="PF25779"/>
    </source>
</evidence>
<evidence type="ECO:0000313" key="7">
    <source>
        <dbReference type="Proteomes" id="UP000710432"/>
    </source>
</evidence>
<reference evidence="6" key="1">
    <citation type="submission" date="2020-03" db="EMBL/GenBank/DDBJ databases">
        <title>Studies in the Genomics of Life Span.</title>
        <authorList>
            <person name="Glass D."/>
        </authorList>
    </citation>
    <scope>NUCLEOTIDE SEQUENCE</scope>
    <source>
        <strain evidence="6">LTLLF</strain>
        <tissue evidence="6">Muscle</tissue>
    </source>
</reference>
<feature type="compositionally biased region" description="Basic and acidic residues" evidence="3">
    <location>
        <begin position="610"/>
        <end position="621"/>
    </location>
</feature>
<feature type="region of interest" description="Disordered" evidence="3">
    <location>
        <begin position="336"/>
        <end position="356"/>
    </location>
</feature>
<gene>
    <name evidence="6" type="ORF">LTLLF_119150</name>
</gene>
<dbReference type="InterPro" id="IPR026581">
    <property type="entry name" value="TCP10L/CENPJ"/>
</dbReference>